<evidence type="ECO:0000313" key="2">
    <source>
        <dbReference type="Proteomes" id="UP000253099"/>
    </source>
</evidence>
<organism evidence="1 2">
    <name type="scientific">Candidatus Methanobinarius endosymbioticus</name>
    <dbReference type="NCBI Taxonomy" id="2006182"/>
    <lineage>
        <taxon>Archaea</taxon>
        <taxon>Methanobacteriati</taxon>
        <taxon>Methanobacteriota</taxon>
        <taxon>Methanomada group</taxon>
        <taxon>Methanobacteria</taxon>
        <taxon>Methanobacteriales</taxon>
        <taxon>Methanobacteriaceae</taxon>
        <taxon>Candidatus Methanobinarius</taxon>
    </lineage>
</organism>
<dbReference type="AlphaFoldDB" id="A0A366MD06"/>
<protein>
    <submittedName>
        <fullName evidence="1">Uncharacterized protein</fullName>
    </submittedName>
</protein>
<gene>
    <name evidence="1" type="ORF">ALNOE001_09510</name>
</gene>
<comment type="caution">
    <text evidence="1">The sequence shown here is derived from an EMBL/GenBank/DDBJ whole genome shotgun (WGS) entry which is preliminary data.</text>
</comment>
<dbReference type="Proteomes" id="UP000253099">
    <property type="component" value="Unassembled WGS sequence"/>
</dbReference>
<proteinExistence type="predicted"/>
<sequence>MIQYEKKLDKVVKHKSLLLFAGGAILAIAAKKIFGSDSTKKFCVKTAAKIIELRDQAEKAFQDVKDNVEDIRF</sequence>
<name>A0A366MD06_9EURY</name>
<accession>A0A366MD06</accession>
<dbReference type="EMBL" id="NIZT01000025">
    <property type="protein sequence ID" value="RBQ23379.1"/>
    <property type="molecule type" value="Genomic_DNA"/>
</dbReference>
<keyword evidence="2" id="KW-1185">Reference proteome</keyword>
<reference evidence="1 2" key="1">
    <citation type="submission" date="2018-06" db="EMBL/GenBank/DDBJ databases">
        <title>Genomic insight into two independent archaeal endosymbiosis events.</title>
        <authorList>
            <person name="Lind A.E."/>
            <person name="Lewis W.H."/>
            <person name="Spang A."/>
            <person name="Guy L."/>
            <person name="Embley M.T."/>
            <person name="Ettema T.J.G."/>
        </authorList>
    </citation>
    <scope>NUCLEOTIDE SEQUENCE [LARGE SCALE GENOMIC DNA]</scope>
    <source>
        <strain evidence="1">NOE</strain>
    </source>
</reference>
<evidence type="ECO:0000313" key="1">
    <source>
        <dbReference type="EMBL" id="RBQ23379.1"/>
    </source>
</evidence>